<evidence type="ECO:0000313" key="1">
    <source>
        <dbReference type="EMBL" id="MBW0552604.1"/>
    </source>
</evidence>
<reference evidence="1" key="1">
    <citation type="submission" date="2021-03" db="EMBL/GenBank/DDBJ databases">
        <title>Draft genome sequence of rust myrtle Austropuccinia psidii MF-1, a brazilian biotype.</title>
        <authorList>
            <person name="Quecine M.C."/>
            <person name="Pachon D.M.R."/>
            <person name="Bonatelli M.L."/>
            <person name="Correr F.H."/>
            <person name="Franceschini L.M."/>
            <person name="Leite T.F."/>
            <person name="Margarido G.R.A."/>
            <person name="Almeida C.A."/>
            <person name="Ferrarezi J.A."/>
            <person name="Labate C.A."/>
        </authorList>
    </citation>
    <scope>NUCLEOTIDE SEQUENCE</scope>
    <source>
        <strain evidence="1">MF-1</strain>
    </source>
</reference>
<name>A0A9Q3P8R5_9BASI</name>
<sequence length="101" mass="12137">MHRHSTPLNEEKRSVKEILTPFIGENLISERAIPKLEELLTLSGEGEYNHIELIRTIDMLQKDFHILEEMIVGKLNSLFRKTEKKWYYNMRQEHGKHDFSW</sequence>
<comment type="caution">
    <text evidence="1">The sequence shown here is derived from an EMBL/GenBank/DDBJ whole genome shotgun (WGS) entry which is preliminary data.</text>
</comment>
<accession>A0A9Q3P8R5</accession>
<dbReference type="AlphaFoldDB" id="A0A9Q3P8R5"/>
<dbReference type="Proteomes" id="UP000765509">
    <property type="component" value="Unassembled WGS sequence"/>
</dbReference>
<organism evidence="1 2">
    <name type="scientific">Austropuccinia psidii MF-1</name>
    <dbReference type="NCBI Taxonomy" id="1389203"/>
    <lineage>
        <taxon>Eukaryota</taxon>
        <taxon>Fungi</taxon>
        <taxon>Dikarya</taxon>
        <taxon>Basidiomycota</taxon>
        <taxon>Pucciniomycotina</taxon>
        <taxon>Pucciniomycetes</taxon>
        <taxon>Pucciniales</taxon>
        <taxon>Sphaerophragmiaceae</taxon>
        <taxon>Austropuccinia</taxon>
    </lineage>
</organism>
<proteinExistence type="predicted"/>
<keyword evidence="2" id="KW-1185">Reference proteome</keyword>
<protein>
    <submittedName>
        <fullName evidence="1">Uncharacterized protein</fullName>
    </submittedName>
</protein>
<evidence type="ECO:0000313" key="2">
    <source>
        <dbReference type="Proteomes" id="UP000765509"/>
    </source>
</evidence>
<dbReference type="EMBL" id="AVOT02058807">
    <property type="protein sequence ID" value="MBW0552604.1"/>
    <property type="molecule type" value="Genomic_DNA"/>
</dbReference>
<gene>
    <name evidence="1" type="ORF">O181_092319</name>
</gene>